<evidence type="ECO:0000259" key="8">
    <source>
        <dbReference type="PROSITE" id="PS50048"/>
    </source>
</evidence>
<dbReference type="PROSITE" id="PS00463">
    <property type="entry name" value="ZN2_CY6_FUNGAL_1"/>
    <property type="match status" value="2"/>
</dbReference>
<keyword evidence="2" id="KW-0479">Metal-binding</keyword>
<keyword evidence="3" id="KW-0805">Transcription regulation</keyword>
<feature type="domain" description="Zn(2)-C6 fungal-type" evidence="8">
    <location>
        <begin position="10"/>
        <end position="38"/>
    </location>
</feature>
<dbReference type="AlphaFoldDB" id="A0A0U5GIB9"/>
<comment type="subcellular location">
    <subcellularLocation>
        <location evidence="1">Nucleus</location>
    </subcellularLocation>
</comment>
<dbReference type="OMA" id="KTADEMS"/>
<dbReference type="GO" id="GO:0008270">
    <property type="term" value="F:zinc ion binding"/>
    <property type="evidence" value="ECO:0007669"/>
    <property type="project" value="InterPro"/>
</dbReference>
<gene>
    <name evidence="9" type="ORF">ASPCAL14248</name>
</gene>
<keyword evidence="4" id="KW-0238">DNA-binding</keyword>
<dbReference type="EMBL" id="CDMC01000023">
    <property type="protein sequence ID" value="CEL11143.1"/>
    <property type="molecule type" value="Genomic_DNA"/>
</dbReference>
<dbReference type="InterPro" id="IPR001138">
    <property type="entry name" value="Zn2Cys6_DnaBD"/>
</dbReference>
<dbReference type="Pfam" id="PF00172">
    <property type="entry name" value="Zn_clus"/>
    <property type="match status" value="2"/>
</dbReference>
<sequence>MSRSPSAASGCIVCRSRKVRCDKSLPSCRNCTRLSVACPGYSTDHRALSRRDILKSTEKIFRAAGKQRRRMGACEACRASKDQCTRTRPSCQRCLLRKIDCVYRATDKKPPQARPQQDSPFYSAGAVVVVGGFELHLSELYSSTLPEGDTLRCLVNTYFQRSQPMGYTGIIHKPSLMQALDRGTALDEFGQPTLHIICALGARLITLDSIPSLCKDAAYSQTPGDAWAEKARQHVLLTAHVPTTQDLVAMILVCEYASKTNQHALIFSLSGSLFRAICLLGLDAPHPPMAKTQAEVLRQETANRIVWASYHIDSLIAPGVDKHSSWRDNYPRIPLPRSDQDFLALTSGSLVSLNTIESSPRFSTVRTLNLPALTTIIIRLRRTVLRIIRTTPNEAAPIWSYSSPFSATLLKLESFYNAIPDRYHLTDLNMYMHKDQHILSAVLLLHLLFHAAMFDLTRISLPGFSFPLATGFRGAPPVFLQDCQRRCFHHAHEVSNLVRKVLPDKAMIADQPLWSGVLFESAKIQIVFTATVQNDTHTQEMVRQNLRAHLDLFAFLHTGKEERSPCVRVILSLCMLFGLDDITREFNGTNLDLDESVYVTGSPEMHHLTNFAFFRRARAEIEALQSNVGITRTSSCGSSQPGLLSPLLDPAYGAEKRVHYEKHRPQANNQDPEIASHFVSHVQGQEPSLPDPDPPAEGQPSVEDYIRTAEEMGDYLAWTSMDALPSWEWPPWDTIHPSGLRSG</sequence>
<dbReference type="SMART" id="SM00066">
    <property type="entry name" value="GAL4"/>
    <property type="match status" value="2"/>
</dbReference>
<evidence type="ECO:0000256" key="2">
    <source>
        <dbReference type="ARBA" id="ARBA00022723"/>
    </source>
</evidence>
<keyword evidence="6" id="KW-0539">Nucleus</keyword>
<dbReference type="STRING" id="454130.A0A0U5GIB9"/>
<proteinExistence type="predicted"/>
<dbReference type="Proteomes" id="UP000054771">
    <property type="component" value="Unassembled WGS sequence"/>
</dbReference>
<dbReference type="InterPro" id="IPR036864">
    <property type="entry name" value="Zn2-C6_fun-type_DNA-bd_sf"/>
</dbReference>
<dbReference type="PANTHER" id="PTHR47338:SF7">
    <property type="entry name" value="ZN(II)2CYS6 TRANSCRIPTION FACTOR (EUROFUNG)"/>
    <property type="match status" value="1"/>
</dbReference>
<evidence type="ECO:0000256" key="5">
    <source>
        <dbReference type="ARBA" id="ARBA00023163"/>
    </source>
</evidence>
<evidence type="ECO:0000256" key="3">
    <source>
        <dbReference type="ARBA" id="ARBA00023015"/>
    </source>
</evidence>
<feature type="domain" description="Zn(2)-C6 fungal-type" evidence="8">
    <location>
        <begin position="73"/>
        <end position="103"/>
    </location>
</feature>
<evidence type="ECO:0000256" key="4">
    <source>
        <dbReference type="ARBA" id="ARBA00023125"/>
    </source>
</evidence>
<feature type="region of interest" description="Disordered" evidence="7">
    <location>
        <begin position="681"/>
        <end position="701"/>
    </location>
</feature>
<organism evidence="9 10">
    <name type="scientific">Aspergillus calidoustus</name>
    <dbReference type="NCBI Taxonomy" id="454130"/>
    <lineage>
        <taxon>Eukaryota</taxon>
        <taxon>Fungi</taxon>
        <taxon>Dikarya</taxon>
        <taxon>Ascomycota</taxon>
        <taxon>Pezizomycotina</taxon>
        <taxon>Eurotiomycetes</taxon>
        <taxon>Eurotiomycetidae</taxon>
        <taxon>Eurotiales</taxon>
        <taxon>Aspergillaceae</taxon>
        <taxon>Aspergillus</taxon>
        <taxon>Aspergillus subgen. Nidulantes</taxon>
    </lineage>
</organism>
<dbReference type="OrthoDB" id="2563500at2759"/>
<dbReference type="GO" id="GO:0003677">
    <property type="term" value="F:DNA binding"/>
    <property type="evidence" value="ECO:0007669"/>
    <property type="project" value="UniProtKB-KW"/>
</dbReference>
<dbReference type="SUPFAM" id="SSF57701">
    <property type="entry name" value="Zn2/Cys6 DNA-binding domain"/>
    <property type="match status" value="2"/>
</dbReference>
<accession>A0A0U5GIB9</accession>
<protein>
    <recommendedName>
        <fullName evidence="8">Zn(2)-C6 fungal-type domain-containing protein</fullName>
    </recommendedName>
</protein>
<dbReference type="PROSITE" id="PS50048">
    <property type="entry name" value="ZN2_CY6_FUNGAL_2"/>
    <property type="match status" value="2"/>
</dbReference>
<dbReference type="InterPro" id="IPR050815">
    <property type="entry name" value="TF_fung"/>
</dbReference>
<dbReference type="CDD" id="cd12148">
    <property type="entry name" value="fungal_TF_MHR"/>
    <property type="match status" value="1"/>
</dbReference>
<dbReference type="GO" id="GO:0006351">
    <property type="term" value="P:DNA-templated transcription"/>
    <property type="evidence" value="ECO:0007669"/>
    <property type="project" value="InterPro"/>
</dbReference>
<name>A0A0U5GIB9_ASPCI</name>
<dbReference type="Gene3D" id="4.10.240.10">
    <property type="entry name" value="Zn(2)-C6 fungal-type DNA-binding domain"/>
    <property type="match status" value="2"/>
</dbReference>
<keyword evidence="10" id="KW-1185">Reference proteome</keyword>
<evidence type="ECO:0000256" key="7">
    <source>
        <dbReference type="SAM" id="MobiDB-lite"/>
    </source>
</evidence>
<evidence type="ECO:0000313" key="9">
    <source>
        <dbReference type="EMBL" id="CEL11143.1"/>
    </source>
</evidence>
<dbReference type="GO" id="GO:0000981">
    <property type="term" value="F:DNA-binding transcription factor activity, RNA polymerase II-specific"/>
    <property type="evidence" value="ECO:0007669"/>
    <property type="project" value="InterPro"/>
</dbReference>
<evidence type="ECO:0000256" key="1">
    <source>
        <dbReference type="ARBA" id="ARBA00004123"/>
    </source>
</evidence>
<dbReference type="Pfam" id="PF04082">
    <property type="entry name" value="Fungal_trans"/>
    <property type="match status" value="1"/>
</dbReference>
<evidence type="ECO:0000313" key="10">
    <source>
        <dbReference type="Proteomes" id="UP000054771"/>
    </source>
</evidence>
<dbReference type="CDD" id="cd00067">
    <property type="entry name" value="GAL4"/>
    <property type="match status" value="2"/>
</dbReference>
<keyword evidence="5" id="KW-0804">Transcription</keyword>
<evidence type="ECO:0000256" key="6">
    <source>
        <dbReference type="ARBA" id="ARBA00023242"/>
    </source>
</evidence>
<dbReference type="GO" id="GO:0005634">
    <property type="term" value="C:nucleus"/>
    <property type="evidence" value="ECO:0007669"/>
    <property type="project" value="UniProtKB-SubCell"/>
</dbReference>
<dbReference type="PANTHER" id="PTHR47338">
    <property type="entry name" value="ZN(II)2CYS6 TRANSCRIPTION FACTOR (EUROFUNG)-RELATED"/>
    <property type="match status" value="1"/>
</dbReference>
<dbReference type="InterPro" id="IPR007219">
    <property type="entry name" value="XnlR_reg_dom"/>
</dbReference>
<reference evidence="10" key="1">
    <citation type="journal article" date="2016" name="Genome Announc.">
        <title>Draft genome sequences of fungus Aspergillus calidoustus.</title>
        <authorList>
            <person name="Horn F."/>
            <person name="Linde J."/>
            <person name="Mattern D.J."/>
            <person name="Walther G."/>
            <person name="Guthke R."/>
            <person name="Scherlach K."/>
            <person name="Martin K."/>
            <person name="Brakhage A.A."/>
            <person name="Petzke L."/>
            <person name="Valiante V."/>
        </authorList>
    </citation>
    <scope>NUCLEOTIDE SEQUENCE [LARGE SCALE GENOMIC DNA]</scope>
    <source>
        <strain evidence="10">SF006504</strain>
    </source>
</reference>